<dbReference type="Proteomes" id="UP000011086">
    <property type="component" value="Unassembled WGS sequence"/>
</dbReference>
<feature type="signal peptide" evidence="1">
    <location>
        <begin position="1"/>
        <end position="21"/>
    </location>
</feature>
<reference evidence="2" key="1">
    <citation type="journal article" date="2012" name="PLoS Genet.">
        <title>Comparative analysis of the genomes of two field isolates of the rice blast fungus Magnaporthe oryzae.</title>
        <authorList>
            <person name="Xue M."/>
            <person name="Yang J."/>
            <person name="Li Z."/>
            <person name="Hu S."/>
            <person name="Yao N."/>
            <person name="Dean R.A."/>
            <person name="Zhao W."/>
            <person name="Shen M."/>
            <person name="Zhang H."/>
            <person name="Li C."/>
            <person name="Liu L."/>
            <person name="Cao L."/>
            <person name="Xu X."/>
            <person name="Xing Y."/>
            <person name="Hsiang T."/>
            <person name="Zhang Z."/>
            <person name="Xu J.R."/>
            <person name="Peng Y.L."/>
        </authorList>
    </citation>
    <scope>NUCLEOTIDE SEQUENCE</scope>
    <source>
        <strain evidence="2">Y34</strain>
    </source>
</reference>
<accession>A0AA97P4E9</accession>
<organism evidence="2">
    <name type="scientific">Pyricularia oryzae (strain Y34)</name>
    <name type="common">Rice blast fungus</name>
    <name type="synonym">Magnaporthe oryzae</name>
    <dbReference type="NCBI Taxonomy" id="1143189"/>
    <lineage>
        <taxon>Eukaryota</taxon>
        <taxon>Fungi</taxon>
        <taxon>Dikarya</taxon>
        <taxon>Ascomycota</taxon>
        <taxon>Pezizomycotina</taxon>
        <taxon>Sordariomycetes</taxon>
        <taxon>Sordariomycetidae</taxon>
        <taxon>Magnaporthales</taxon>
        <taxon>Pyriculariaceae</taxon>
        <taxon>Pyricularia</taxon>
    </lineage>
</organism>
<sequence length="111" mass="11783">MQLSAILAAGAAATLFSGGAAHPYVSERSVDLQTPAPINCVVVLRFRATDQMVRGQSRLVPAGDSTRFKLGNQSYLVFTGRDCTVVDPAAGGQLPAEYYFFGMPSPQIDSD</sequence>
<proteinExistence type="predicted"/>
<gene>
    <name evidence="2" type="ORF">OOU_Y34scaffold00254g3</name>
</gene>
<dbReference type="EMBL" id="JH793212">
    <property type="protein sequence ID" value="ELQ41785.1"/>
    <property type="molecule type" value="Genomic_DNA"/>
</dbReference>
<feature type="chain" id="PRO_5041706001" evidence="1">
    <location>
        <begin position="22"/>
        <end position="111"/>
    </location>
</feature>
<dbReference type="AlphaFoldDB" id="A0AA97P4E9"/>
<evidence type="ECO:0000313" key="2">
    <source>
        <dbReference type="EMBL" id="ELQ41785.1"/>
    </source>
</evidence>
<keyword evidence="1" id="KW-0732">Signal</keyword>
<protein>
    <submittedName>
        <fullName evidence="2">Uncharacterized protein</fullName>
    </submittedName>
</protein>
<name>A0AA97P4E9_PYRO3</name>
<evidence type="ECO:0000256" key="1">
    <source>
        <dbReference type="SAM" id="SignalP"/>
    </source>
</evidence>